<sequence>MPKIIGATLAEHREQVRLRLFTALSTLMEREGFDAITLADIAAEAGVGRTAVYNHFPDKESLLLGFIEHETTSYIAALEESLAGLEDPVEQLRTYVQQQIHLKRVYHLAPGPDLRTVVSRATMMRLREHIQQVEAPLRRILVLGIATGRFPRQDLDAVVPLINSCLSARNVPEDGPGRTRAIDETVAFVMRAVGVDPHLVGRRTA</sequence>
<keyword evidence="2 4" id="KW-0238">DNA-binding</keyword>
<dbReference type="PROSITE" id="PS01081">
    <property type="entry name" value="HTH_TETR_1"/>
    <property type="match status" value="1"/>
</dbReference>
<accession>A0A5C5BE46</accession>
<dbReference type="EMBL" id="VENP01000017">
    <property type="protein sequence ID" value="TNU75026.1"/>
    <property type="molecule type" value="Genomic_DNA"/>
</dbReference>
<dbReference type="InterPro" id="IPR023772">
    <property type="entry name" value="DNA-bd_HTH_TetR-type_CS"/>
</dbReference>
<evidence type="ECO:0000256" key="3">
    <source>
        <dbReference type="ARBA" id="ARBA00023163"/>
    </source>
</evidence>
<dbReference type="PANTHER" id="PTHR30055">
    <property type="entry name" value="HTH-TYPE TRANSCRIPTIONAL REGULATOR RUTR"/>
    <property type="match status" value="1"/>
</dbReference>
<dbReference type="PROSITE" id="PS50977">
    <property type="entry name" value="HTH_TETR_2"/>
    <property type="match status" value="1"/>
</dbReference>
<evidence type="ECO:0000313" key="6">
    <source>
        <dbReference type="EMBL" id="TNU75026.1"/>
    </source>
</evidence>
<evidence type="ECO:0000259" key="5">
    <source>
        <dbReference type="PROSITE" id="PS50977"/>
    </source>
</evidence>
<protein>
    <submittedName>
        <fullName evidence="6">TetR/AcrR family transcriptional regulator</fullName>
    </submittedName>
</protein>
<dbReference type="PRINTS" id="PR00455">
    <property type="entry name" value="HTHTETR"/>
</dbReference>
<evidence type="ECO:0000256" key="1">
    <source>
        <dbReference type="ARBA" id="ARBA00023015"/>
    </source>
</evidence>
<keyword evidence="3" id="KW-0804">Transcription</keyword>
<gene>
    <name evidence="6" type="ORF">FH969_06280</name>
</gene>
<evidence type="ECO:0000313" key="7">
    <source>
        <dbReference type="Proteomes" id="UP000313849"/>
    </source>
</evidence>
<dbReference type="InterPro" id="IPR050109">
    <property type="entry name" value="HTH-type_TetR-like_transc_reg"/>
</dbReference>
<dbReference type="Proteomes" id="UP000313849">
    <property type="component" value="Unassembled WGS sequence"/>
</dbReference>
<dbReference type="Gene3D" id="1.10.357.10">
    <property type="entry name" value="Tetracycline Repressor, domain 2"/>
    <property type="match status" value="1"/>
</dbReference>
<evidence type="ECO:0000256" key="4">
    <source>
        <dbReference type="PROSITE-ProRule" id="PRU00335"/>
    </source>
</evidence>
<proteinExistence type="predicted"/>
<dbReference type="InterPro" id="IPR001647">
    <property type="entry name" value="HTH_TetR"/>
</dbReference>
<dbReference type="GO" id="GO:0000976">
    <property type="term" value="F:transcription cis-regulatory region binding"/>
    <property type="evidence" value="ECO:0007669"/>
    <property type="project" value="TreeGrafter"/>
</dbReference>
<reference evidence="6 7" key="1">
    <citation type="submission" date="2019-06" db="EMBL/GenBank/DDBJ databases">
        <title>Draft genome sequence of Miniimonas arenae KCTC 19750T isolated from sea sand.</title>
        <authorList>
            <person name="Park S.-J."/>
        </authorList>
    </citation>
    <scope>NUCLEOTIDE SEQUENCE [LARGE SCALE GENOMIC DNA]</scope>
    <source>
        <strain evidence="6 7">KCTC 19750</strain>
    </source>
</reference>
<dbReference type="GO" id="GO:0003700">
    <property type="term" value="F:DNA-binding transcription factor activity"/>
    <property type="evidence" value="ECO:0007669"/>
    <property type="project" value="TreeGrafter"/>
</dbReference>
<dbReference type="Pfam" id="PF00440">
    <property type="entry name" value="TetR_N"/>
    <property type="match status" value="1"/>
</dbReference>
<organism evidence="6 7">
    <name type="scientific">Miniimonas arenae</name>
    <dbReference type="NCBI Taxonomy" id="676201"/>
    <lineage>
        <taxon>Bacteria</taxon>
        <taxon>Bacillati</taxon>
        <taxon>Actinomycetota</taxon>
        <taxon>Actinomycetes</taxon>
        <taxon>Micrococcales</taxon>
        <taxon>Beutenbergiaceae</taxon>
        <taxon>Miniimonas</taxon>
    </lineage>
</organism>
<dbReference type="AlphaFoldDB" id="A0A5C5BE46"/>
<keyword evidence="1" id="KW-0805">Transcription regulation</keyword>
<dbReference type="RefSeq" id="WP_108718832.1">
    <property type="nucleotide sequence ID" value="NZ_DAMDJA010000014.1"/>
</dbReference>
<evidence type="ECO:0000256" key="2">
    <source>
        <dbReference type="ARBA" id="ARBA00023125"/>
    </source>
</evidence>
<dbReference type="OrthoDB" id="4709704at2"/>
<feature type="DNA-binding region" description="H-T-H motif" evidence="4">
    <location>
        <begin position="37"/>
        <end position="56"/>
    </location>
</feature>
<dbReference type="SUPFAM" id="SSF46689">
    <property type="entry name" value="Homeodomain-like"/>
    <property type="match status" value="1"/>
</dbReference>
<dbReference type="InterPro" id="IPR009057">
    <property type="entry name" value="Homeodomain-like_sf"/>
</dbReference>
<name>A0A5C5BE46_9MICO</name>
<comment type="caution">
    <text evidence="6">The sequence shown here is derived from an EMBL/GenBank/DDBJ whole genome shotgun (WGS) entry which is preliminary data.</text>
</comment>
<dbReference type="PANTHER" id="PTHR30055:SF234">
    <property type="entry name" value="HTH-TYPE TRANSCRIPTIONAL REGULATOR BETI"/>
    <property type="match status" value="1"/>
</dbReference>
<keyword evidence="7" id="KW-1185">Reference proteome</keyword>
<feature type="domain" description="HTH tetR-type" evidence="5">
    <location>
        <begin position="14"/>
        <end position="74"/>
    </location>
</feature>